<dbReference type="STRING" id="1666911.HLUCCA11_00925"/>
<comment type="caution">
    <text evidence="3">The sequence shown here is derived from an EMBL/GenBank/DDBJ whole genome shotgun (WGS) entry which is preliminary data.</text>
</comment>
<dbReference type="EMBL" id="LJZR01000001">
    <property type="protein sequence ID" value="KPQ37644.1"/>
    <property type="molecule type" value="Genomic_DNA"/>
</dbReference>
<gene>
    <name evidence="3" type="ORF">HLUCCA11_00925</name>
</gene>
<evidence type="ECO:0000313" key="3">
    <source>
        <dbReference type="EMBL" id="KPQ37644.1"/>
    </source>
</evidence>
<dbReference type="InterPro" id="IPR024624">
    <property type="entry name" value="Pyridox_Oxase_Alr4036_FMN-bd"/>
</dbReference>
<dbReference type="AlphaFoldDB" id="A0A0P7Z1P4"/>
<proteinExistence type="predicted"/>
<accession>A0A0P7Z1P4</accession>
<dbReference type="GO" id="GO:0010181">
    <property type="term" value="F:FMN binding"/>
    <property type="evidence" value="ECO:0007669"/>
    <property type="project" value="InterPro"/>
</dbReference>
<sequence length="163" mass="18564">MFISDRRSEKITQIQQNPNAEICWYFTKSREQFRLSGQLMLITHATVSNPLAKARTDLWQKLSDNAKRQFSWPQPKAEKANDEAFTSPVTSAKASSTEASSAEASREDTPNNSQTQQKPPKTFCLLCLSVSTVDHLALRGEPQDRYLYEKIADQNWQIRSVNP</sequence>
<dbReference type="Proteomes" id="UP000050465">
    <property type="component" value="Unassembled WGS sequence"/>
</dbReference>
<dbReference type="Gene3D" id="2.30.110.10">
    <property type="entry name" value="Electron Transport, Fmn-binding Protein, Chain A"/>
    <property type="match status" value="1"/>
</dbReference>
<feature type="compositionally biased region" description="Low complexity" evidence="1">
    <location>
        <begin position="90"/>
        <end position="103"/>
    </location>
</feature>
<feature type="domain" description="Pyridoxamine 5'-phosphate oxidase Alr4036 family FMN-binding" evidence="2">
    <location>
        <begin position="2"/>
        <end position="42"/>
    </location>
</feature>
<evidence type="ECO:0000256" key="1">
    <source>
        <dbReference type="SAM" id="MobiDB-lite"/>
    </source>
</evidence>
<dbReference type="Pfam" id="PF12766">
    <property type="entry name" value="Pyridox_oxase_2"/>
    <property type="match status" value="1"/>
</dbReference>
<dbReference type="PANTHER" id="PTHR28243">
    <property type="entry name" value="AGL049CP"/>
    <property type="match status" value="1"/>
</dbReference>
<feature type="region of interest" description="Disordered" evidence="1">
    <location>
        <begin position="69"/>
        <end position="118"/>
    </location>
</feature>
<dbReference type="SUPFAM" id="SSF50475">
    <property type="entry name" value="FMN-binding split barrel"/>
    <property type="match status" value="1"/>
</dbReference>
<protein>
    <submittedName>
        <fullName evidence="3">PPOX class probable FMN-dependent enzyme, alr4036 family</fullName>
    </submittedName>
</protein>
<evidence type="ECO:0000259" key="2">
    <source>
        <dbReference type="Pfam" id="PF12766"/>
    </source>
</evidence>
<organism evidence="3 4">
    <name type="scientific">Phormidesmis priestleyi Ana</name>
    <dbReference type="NCBI Taxonomy" id="1666911"/>
    <lineage>
        <taxon>Bacteria</taxon>
        <taxon>Bacillati</taxon>
        <taxon>Cyanobacteriota</taxon>
        <taxon>Cyanophyceae</taxon>
        <taxon>Leptolyngbyales</taxon>
        <taxon>Leptolyngbyaceae</taxon>
        <taxon>Phormidesmis</taxon>
    </lineage>
</organism>
<dbReference type="PANTHER" id="PTHR28243:SF1">
    <property type="entry name" value="PYRIDOXAMINE 5'-PHOSPHATE OXIDASE ALR4036 FAMILY FMN-BINDING DOMAIN-CONTAINING PROTEIN"/>
    <property type="match status" value="1"/>
</dbReference>
<dbReference type="InterPro" id="IPR012349">
    <property type="entry name" value="Split_barrel_FMN-bd"/>
</dbReference>
<reference evidence="3 4" key="1">
    <citation type="submission" date="2015-09" db="EMBL/GenBank/DDBJ databases">
        <title>Identification and resolution of microdiversity through metagenomic sequencing of parallel consortia.</title>
        <authorList>
            <person name="Nelson W.C."/>
            <person name="Romine M.F."/>
            <person name="Lindemann S.R."/>
        </authorList>
    </citation>
    <scope>NUCLEOTIDE SEQUENCE [LARGE SCALE GENOMIC DNA]</scope>
    <source>
        <strain evidence="3">Ana</strain>
    </source>
</reference>
<name>A0A0P7Z1P4_9CYAN</name>
<evidence type="ECO:0000313" key="4">
    <source>
        <dbReference type="Proteomes" id="UP000050465"/>
    </source>
</evidence>